<sequence>MMKSLRALYHLALVLTGLSPTPACAQAVGYNPVTGLVTIPSVRAGNEVFVDVQLRRRFQAATLQFDLVAATPGFGGDPAVADYDTASGRLSLPLVRVAGDRPYAATLQHVGNSVFELRSATPVAPPPAWDALRSGHPFTGLNVPWQNYGRDFGANLWGYVGLASEGVAGWHHETRGSDGAALRLRAARQTTGTACLGVDVALVGNPANSAIVLFPVEDAATQPPGATLDLRGQTLKAQVFVPAGARGPSFAPTGLMLFAQDRHFRWSQTPWRNLSGPDGWVTLSVTTDELAAATPQFDTAHVRAFGFKLGVNTGATDFAYRGSLCLDNVGVSGVPPIGFDFESGLTRTETEFRDIASKAMVARYWLFADLRAGVRFATDGSVSGLDDRFLRDLDELVRVARTSGVYLILTLFDFLLGAEPVVVDGVRTFGRAALITDTTLRRSLLDNALRPLFQRYADEPVILAYDVINEPEWLLTDITIPAGKRPAEIRTGGVVSRATMRSFIGKVAEVLHAAGGRQLLTVGSASPRWVGLWRDLVDIDQFHWWAGPGQIDEGSTLPAPAAGRVGFIGEFAAPPAALCTFIATARTMGHVAAMPWSYRAKDGVSAALIGNDGHCP</sequence>
<dbReference type="Gene3D" id="2.60.120.260">
    <property type="entry name" value="Galactose-binding domain-like"/>
    <property type="match status" value="1"/>
</dbReference>
<evidence type="ECO:0000256" key="1">
    <source>
        <dbReference type="SAM" id="SignalP"/>
    </source>
</evidence>
<feature type="signal peptide" evidence="1">
    <location>
        <begin position="1"/>
        <end position="25"/>
    </location>
</feature>
<feature type="chain" id="PRO_5046285322" description="Glycoside hydrolase family 5 domain-containing protein" evidence="1">
    <location>
        <begin position="26"/>
        <end position="616"/>
    </location>
</feature>
<dbReference type="RefSeq" id="WP_169069529.1">
    <property type="nucleotide sequence ID" value="NZ_JAZKUC010000001.1"/>
</dbReference>
<organism evidence="2 3">
    <name type="scientific">Candidatus Accumulibacter contiguus</name>
    <dbReference type="NCBI Taxonomy" id="2954381"/>
    <lineage>
        <taxon>Bacteria</taxon>
        <taxon>Pseudomonadati</taxon>
        <taxon>Pseudomonadota</taxon>
        <taxon>Betaproteobacteria</taxon>
        <taxon>Candidatus Accumulibacter</taxon>
    </lineage>
</organism>
<keyword evidence="3" id="KW-1185">Reference proteome</keyword>
<proteinExistence type="predicted"/>
<accession>A0ABX1T705</accession>
<dbReference type="Gene3D" id="3.20.20.80">
    <property type="entry name" value="Glycosidases"/>
    <property type="match status" value="1"/>
</dbReference>
<reference evidence="2" key="1">
    <citation type="submission" date="2019-03" db="EMBL/GenBank/DDBJ databases">
        <title>Metabolic reconstructions from genomes of highly enriched 'Candidatus Accumulibacter' and 'Candidatus Competibacter' bioreactor populations.</title>
        <authorList>
            <person name="Annavajhala M.K."/>
            <person name="Welles L."/>
            <person name="Abbas B."/>
            <person name="Sorokin D."/>
            <person name="Park H."/>
            <person name="Van Loosdrecht M."/>
            <person name="Chandran K."/>
        </authorList>
    </citation>
    <scope>NUCLEOTIDE SEQUENCE</scope>
    <source>
        <strain evidence="2">SBR_L</strain>
    </source>
</reference>
<name>A0ABX1T705_9PROT</name>
<keyword evidence="1" id="KW-0732">Signal</keyword>
<dbReference type="SUPFAM" id="SSF51445">
    <property type="entry name" value="(Trans)glycosidases"/>
    <property type="match status" value="1"/>
</dbReference>
<evidence type="ECO:0000313" key="2">
    <source>
        <dbReference type="EMBL" id="NMQ04592.1"/>
    </source>
</evidence>
<evidence type="ECO:0000313" key="3">
    <source>
        <dbReference type="Proteomes" id="UP000886469"/>
    </source>
</evidence>
<dbReference type="EMBL" id="SPMX01000010">
    <property type="protein sequence ID" value="NMQ04592.1"/>
    <property type="molecule type" value="Genomic_DNA"/>
</dbReference>
<dbReference type="PANTHER" id="PTHR37398">
    <property type="entry name" value="ENDO-BETA-1,4-MANNANASE"/>
    <property type="match status" value="1"/>
</dbReference>
<dbReference type="Proteomes" id="UP000886469">
    <property type="component" value="Unassembled WGS sequence"/>
</dbReference>
<dbReference type="PANTHER" id="PTHR37398:SF3">
    <property type="entry name" value="GLYCOSIDE HYDROLASE FAMILY 5 DOMAIN-CONTAINING PROTEIN"/>
    <property type="match status" value="1"/>
</dbReference>
<protein>
    <recommendedName>
        <fullName evidence="4">Glycoside hydrolase family 5 domain-containing protein</fullName>
    </recommendedName>
</protein>
<comment type="caution">
    <text evidence="2">The sequence shown here is derived from an EMBL/GenBank/DDBJ whole genome shotgun (WGS) entry which is preliminary data.</text>
</comment>
<gene>
    <name evidence="2" type="ORF">E4Q08_04620</name>
</gene>
<evidence type="ECO:0008006" key="4">
    <source>
        <dbReference type="Google" id="ProtNLM"/>
    </source>
</evidence>
<dbReference type="InterPro" id="IPR017853">
    <property type="entry name" value="GH"/>
</dbReference>